<evidence type="ECO:0000256" key="13">
    <source>
        <dbReference type="PROSITE-ProRule" id="PRU01023"/>
    </source>
</evidence>
<dbReference type="NCBIfam" id="NF011493">
    <property type="entry name" value="PRK14901.1"/>
    <property type="match status" value="1"/>
</dbReference>
<keyword evidence="7 13" id="KW-0808">Transferase</keyword>
<dbReference type="InterPro" id="IPR035926">
    <property type="entry name" value="NusB-like_sf"/>
</dbReference>
<dbReference type="SUPFAM" id="SSF48013">
    <property type="entry name" value="NusB-like"/>
    <property type="match status" value="1"/>
</dbReference>
<dbReference type="InterPro" id="IPR001678">
    <property type="entry name" value="MeTrfase_RsmB-F_NOP2_dom"/>
</dbReference>
<dbReference type="Gene3D" id="1.10.940.10">
    <property type="entry name" value="NusB-like"/>
    <property type="match status" value="1"/>
</dbReference>
<dbReference type="InterPro" id="IPR029063">
    <property type="entry name" value="SAM-dependent_MTases_sf"/>
</dbReference>
<keyword evidence="16" id="KW-1185">Reference proteome</keyword>
<feature type="binding site" evidence="13">
    <location>
        <begin position="262"/>
        <end position="268"/>
    </location>
    <ligand>
        <name>S-adenosyl-L-methionine</name>
        <dbReference type="ChEBI" id="CHEBI:59789"/>
    </ligand>
</feature>
<dbReference type="Pfam" id="PF01189">
    <property type="entry name" value="Methyltr_RsmB-F"/>
    <property type="match status" value="1"/>
</dbReference>
<dbReference type="KEGG" id="amr:AM1_5613"/>
<evidence type="ECO:0000256" key="4">
    <source>
        <dbReference type="ARBA" id="ARBA00022490"/>
    </source>
</evidence>
<evidence type="ECO:0000256" key="3">
    <source>
        <dbReference type="ARBA" id="ARBA00012140"/>
    </source>
</evidence>
<evidence type="ECO:0000256" key="1">
    <source>
        <dbReference type="ARBA" id="ARBA00002724"/>
    </source>
</evidence>
<keyword evidence="5" id="KW-0698">rRNA processing</keyword>
<dbReference type="GO" id="GO:0005737">
    <property type="term" value="C:cytoplasm"/>
    <property type="evidence" value="ECO:0007669"/>
    <property type="project" value="UniProtKB-SubCell"/>
</dbReference>
<feature type="active site" description="Nucleophile" evidence="13">
    <location>
        <position position="383"/>
    </location>
</feature>
<name>B0CF47_ACAM1</name>
<evidence type="ECO:0000256" key="8">
    <source>
        <dbReference type="ARBA" id="ARBA00022691"/>
    </source>
</evidence>
<dbReference type="EC" id="2.1.1.176" evidence="3"/>
<dbReference type="SUPFAM" id="SSF53335">
    <property type="entry name" value="S-adenosyl-L-methionine-dependent methyltransferases"/>
    <property type="match status" value="1"/>
</dbReference>
<dbReference type="PROSITE" id="PS51686">
    <property type="entry name" value="SAM_MT_RSMB_NOP"/>
    <property type="match status" value="1"/>
</dbReference>
<reference evidence="15 16" key="1">
    <citation type="journal article" date="2008" name="Proc. Natl. Acad. Sci. U.S.A.">
        <title>Niche adaptation and genome expansion in the chlorophyll d-producing cyanobacterium Acaryochloris marina.</title>
        <authorList>
            <person name="Swingley W.D."/>
            <person name="Chen M."/>
            <person name="Cheung P.C."/>
            <person name="Conrad A.L."/>
            <person name="Dejesa L.C."/>
            <person name="Hao J."/>
            <person name="Honchak B.M."/>
            <person name="Karbach L.E."/>
            <person name="Kurdoglu A."/>
            <person name="Lahiri S."/>
            <person name="Mastrian S.D."/>
            <person name="Miyashita H."/>
            <person name="Page L."/>
            <person name="Ramakrishna P."/>
            <person name="Satoh S."/>
            <person name="Sattley W.M."/>
            <person name="Shimada Y."/>
            <person name="Taylor H.L."/>
            <person name="Tomo T."/>
            <person name="Tsuchiya T."/>
            <person name="Wang Z.T."/>
            <person name="Raymond J."/>
            <person name="Mimuro M."/>
            <person name="Blankenship R.E."/>
            <person name="Touchman J.W."/>
        </authorList>
    </citation>
    <scope>NUCLEOTIDE SEQUENCE [LARGE SCALE GENOMIC DNA]</scope>
    <source>
        <strain evidence="16">MBIC 11017</strain>
    </source>
</reference>
<gene>
    <name evidence="15" type="primary">sun</name>
    <name evidence="15" type="ordered locus">AM1_5613</name>
</gene>
<evidence type="ECO:0000256" key="9">
    <source>
        <dbReference type="ARBA" id="ARBA00022884"/>
    </source>
</evidence>
<keyword evidence="8 13" id="KW-0949">S-adenosyl-L-methionine</keyword>
<dbReference type="InterPro" id="IPR004573">
    <property type="entry name" value="rRNA_ssu_MeTfrase_B"/>
</dbReference>
<dbReference type="AlphaFoldDB" id="B0CF47"/>
<dbReference type="Proteomes" id="UP000000268">
    <property type="component" value="Chromosome"/>
</dbReference>
<evidence type="ECO:0000259" key="14">
    <source>
        <dbReference type="PROSITE" id="PS51686"/>
    </source>
</evidence>
<organism evidence="15 16">
    <name type="scientific">Acaryochloris marina (strain MBIC 11017)</name>
    <dbReference type="NCBI Taxonomy" id="329726"/>
    <lineage>
        <taxon>Bacteria</taxon>
        <taxon>Bacillati</taxon>
        <taxon>Cyanobacteriota</taxon>
        <taxon>Cyanophyceae</taxon>
        <taxon>Acaryochloridales</taxon>
        <taxon>Acaryochloridaceae</taxon>
        <taxon>Acaryochloris</taxon>
    </lineage>
</organism>
<keyword evidence="9 13" id="KW-0694">RNA-binding</keyword>
<dbReference type="Gene3D" id="3.40.50.150">
    <property type="entry name" value="Vaccinia Virus protein VP39"/>
    <property type="match status" value="1"/>
</dbReference>
<evidence type="ECO:0000256" key="5">
    <source>
        <dbReference type="ARBA" id="ARBA00022552"/>
    </source>
</evidence>
<dbReference type="InterPro" id="IPR023267">
    <property type="entry name" value="RCMT"/>
</dbReference>
<sequence length="443" mass="49293">MTPNPRQLAYRGLKAVHRGAYADVALSRVMPKTIADADRRLLTELLYGSVRRQRTLDALIDQFAKKPAHQQPPDLRTLLHLGLYQLRFLDHIPDAAAIFTTVELAKQNQLSGLSGFVNGLLRQYARAAANLNDPLELPPDPIQHLGILYSYPDWIVQVWHDQLGSEETEKLCDYCNQPPHIDLRINSLKTDRESVRSQLASAGVTTTPLPHLPQALRIEGKSGPIPQLPGFQEGLWTVQEASAQLVGHLLNPQPGAIALDVCAAPGGKTTHIAELMENQGEVWACDRTPSRLRKLNQNTQRLGIDTVTIWTGDSRQLSNHIPLADYVLVDAPCSGLGTLHRHADARWQQTPDNIQDLSTLQLDLLLNSARRVKPGGILLYSTCTLHPLENENIIDQFLAQMPQWQTQQPIAEWVPTSGPQSSVKILPHQQNMDGFFMAILRQG</sequence>
<dbReference type="HOGENOM" id="CLU_005316_0_1_3"/>
<dbReference type="Gene3D" id="3.30.70.1170">
    <property type="entry name" value="Sun protein, domain 3"/>
    <property type="match status" value="1"/>
</dbReference>
<dbReference type="InterPro" id="IPR054728">
    <property type="entry name" value="RsmB-like_ferredoxin"/>
</dbReference>
<dbReference type="GO" id="GO:0003723">
    <property type="term" value="F:RNA binding"/>
    <property type="evidence" value="ECO:0007669"/>
    <property type="project" value="UniProtKB-UniRule"/>
</dbReference>
<protein>
    <recommendedName>
        <fullName evidence="3">16S rRNA (cytosine(967)-C(5))-methyltransferase</fullName>
        <ecNumber evidence="3">2.1.1.176</ecNumber>
    </recommendedName>
    <alternativeName>
        <fullName evidence="10">16S rRNA m5C967 methyltransferase</fullName>
    </alternativeName>
    <alternativeName>
        <fullName evidence="11">rRNA (cytosine-C(5)-)-methyltransferase RsmB</fullName>
    </alternativeName>
</protein>
<dbReference type="PANTHER" id="PTHR22807">
    <property type="entry name" value="NOP2 YEAST -RELATED NOL1/NOP2/FMU SUN DOMAIN-CONTAINING"/>
    <property type="match status" value="1"/>
</dbReference>
<dbReference type="Pfam" id="PF22458">
    <property type="entry name" value="RsmF-B_ferredox"/>
    <property type="match status" value="1"/>
</dbReference>
<dbReference type="FunFam" id="3.40.50.150:FF:000257">
    <property type="entry name" value="16S rRNA methyltransferase"/>
    <property type="match status" value="1"/>
</dbReference>
<dbReference type="RefSeq" id="WP_012165783.1">
    <property type="nucleotide sequence ID" value="NC_009925.1"/>
</dbReference>
<evidence type="ECO:0000256" key="2">
    <source>
        <dbReference type="ARBA" id="ARBA00004496"/>
    </source>
</evidence>
<dbReference type="STRING" id="329726.AM1_5613"/>
<dbReference type="OrthoDB" id="9810297at2"/>
<dbReference type="PANTHER" id="PTHR22807:SF53">
    <property type="entry name" value="RIBOSOMAL RNA SMALL SUBUNIT METHYLTRANSFERASE B-RELATED"/>
    <property type="match status" value="1"/>
</dbReference>
<proteinExistence type="inferred from homology"/>
<dbReference type="CDD" id="cd02440">
    <property type="entry name" value="AdoMet_MTases"/>
    <property type="match status" value="1"/>
</dbReference>
<dbReference type="GO" id="GO:0006355">
    <property type="term" value="P:regulation of DNA-templated transcription"/>
    <property type="evidence" value="ECO:0007669"/>
    <property type="project" value="InterPro"/>
</dbReference>
<dbReference type="EMBL" id="CP000828">
    <property type="protein sequence ID" value="ABW30563.1"/>
    <property type="molecule type" value="Genomic_DNA"/>
</dbReference>
<evidence type="ECO:0000256" key="12">
    <source>
        <dbReference type="ARBA" id="ARBA00047283"/>
    </source>
</evidence>
<dbReference type="NCBIfam" id="TIGR00563">
    <property type="entry name" value="rsmB"/>
    <property type="match status" value="1"/>
</dbReference>
<evidence type="ECO:0000256" key="7">
    <source>
        <dbReference type="ARBA" id="ARBA00022679"/>
    </source>
</evidence>
<accession>B0CF47</accession>
<evidence type="ECO:0000256" key="10">
    <source>
        <dbReference type="ARBA" id="ARBA00030399"/>
    </source>
</evidence>
<keyword evidence="6 13" id="KW-0489">Methyltransferase</keyword>
<evidence type="ECO:0000313" key="15">
    <source>
        <dbReference type="EMBL" id="ABW30563.1"/>
    </source>
</evidence>
<dbReference type="GO" id="GO:0008649">
    <property type="term" value="F:rRNA methyltransferase activity"/>
    <property type="evidence" value="ECO:0007669"/>
    <property type="project" value="InterPro"/>
</dbReference>
<dbReference type="InterPro" id="IPR006027">
    <property type="entry name" value="NusB_RsmB_TIM44"/>
</dbReference>
<comment type="function">
    <text evidence="1">Specifically methylates the cytosine at position 967 (m5C967) of 16S rRNA.</text>
</comment>
<dbReference type="eggNOG" id="COG0781">
    <property type="taxonomic scope" value="Bacteria"/>
</dbReference>
<comment type="similarity">
    <text evidence="13">Belongs to the class I-like SAM-binding methyltransferase superfamily. RsmB/NOP family.</text>
</comment>
<evidence type="ECO:0000313" key="16">
    <source>
        <dbReference type="Proteomes" id="UP000000268"/>
    </source>
</evidence>
<dbReference type="Pfam" id="PF01029">
    <property type="entry name" value="NusB"/>
    <property type="match status" value="1"/>
</dbReference>
<feature type="binding site" evidence="13">
    <location>
        <position position="313"/>
    </location>
    <ligand>
        <name>S-adenosyl-L-methionine</name>
        <dbReference type="ChEBI" id="CHEBI:59789"/>
    </ligand>
</feature>
<evidence type="ECO:0000256" key="6">
    <source>
        <dbReference type="ARBA" id="ARBA00022603"/>
    </source>
</evidence>
<evidence type="ECO:0000256" key="11">
    <source>
        <dbReference type="ARBA" id="ARBA00031088"/>
    </source>
</evidence>
<dbReference type="eggNOG" id="COG0144">
    <property type="taxonomic scope" value="Bacteria"/>
</dbReference>
<comment type="subcellular location">
    <subcellularLocation>
        <location evidence="2">Cytoplasm</location>
    </subcellularLocation>
</comment>
<feature type="binding site" evidence="13">
    <location>
        <position position="286"/>
    </location>
    <ligand>
        <name>S-adenosyl-L-methionine</name>
        <dbReference type="ChEBI" id="CHEBI:59789"/>
    </ligand>
</feature>
<comment type="catalytic activity">
    <reaction evidence="12">
        <text>cytidine(967) in 16S rRNA + S-adenosyl-L-methionine = 5-methylcytidine(967) in 16S rRNA + S-adenosyl-L-homocysteine + H(+)</text>
        <dbReference type="Rhea" id="RHEA:42748"/>
        <dbReference type="Rhea" id="RHEA-COMP:10219"/>
        <dbReference type="Rhea" id="RHEA-COMP:10220"/>
        <dbReference type="ChEBI" id="CHEBI:15378"/>
        <dbReference type="ChEBI" id="CHEBI:57856"/>
        <dbReference type="ChEBI" id="CHEBI:59789"/>
        <dbReference type="ChEBI" id="CHEBI:74483"/>
        <dbReference type="ChEBI" id="CHEBI:82748"/>
        <dbReference type="EC" id="2.1.1.176"/>
    </reaction>
</comment>
<dbReference type="NCBIfam" id="NF011494">
    <property type="entry name" value="PRK14902.1"/>
    <property type="match status" value="1"/>
</dbReference>
<keyword evidence="4" id="KW-0963">Cytoplasm</keyword>
<dbReference type="InterPro" id="IPR049560">
    <property type="entry name" value="MeTrfase_RsmB-F_NOP2_cat"/>
</dbReference>
<dbReference type="PRINTS" id="PR02008">
    <property type="entry name" value="RCMTFAMILY"/>
</dbReference>
<feature type="domain" description="SAM-dependent MTase RsmB/NOP-type" evidence="14">
    <location>
        <begin position="171"/>
        <end position="443"/>
    </location>
</feature>
<feature type="binding site" evidence="13">
    <location>
        <position position="330"/>
    </location>
    <ligand>
        <name>S-adenosyl-L-methionine</name>
        <dbReference type="ChEBI" id="CHEBI:59789"/>
    </ligand>
</feature>